<dbReference type="AlphaFoldDB" id="A0A1G1VKK6"/>
<reference evidence="1 2" key="1">
    <citation type="journal article" date="2016" name="Nat. Commun.">
        <title>Thousands of microbial genomes shed light on interconnected biogeochemical processes in an aquifer system.</title>
        <authorList>
            <person name="Anantharaman K."/>
            <person name="Brown C.T."/>
            <person name="Hug L.A."/>
            <person name="Sharon I."/>
            <person name="Castelle C.J."/>
            <person name="Probst A.J."/>
            <person name="Thomas B.C."/>
            <person name="Singh A."/>
            <person name="Wilkins M.J."/>
            <person name="Karaoz U."/>
            <person name="Brodie E.L."/>
            <person name="Williams K.H."/>
            <person name="Hubbard S.S."/>
            <person name="Banfield J.F."/>
        </authorList>
    </citation>
    <scope>NUCLEOTIDE SEQUENCE [LARGE SCALE GENOMIC DNA]</scope>
</reference>
<protein>
    <submittedName>
        <fullName evidence="1">Uncharacterized protein</fullName>
    </submittedName>
</protein>
<name>A0A1G1VKK6_9BACT</name>
<organism evidence="1 2">
    <name type="scientific">Candidatus Chisholmbacteria bacterium RIFCSPHIGHO2_01_FULL_48_12</name>
    <dbReference type="NCBI Taxonomy" id="1797589"/>
    <lineage>
        <taxon>Bacteria</taxon>
        <taxon>Candidatus Chisholmiibacteriota</taxon>
    </lineage>
</organism>
<proteinExistence type="predicted"/>
<dbReference type="EMBL" id="MHCH01000058">
    <property type="protein sequence ID" value="OGY15864.1"/>
    <property type="molecule type" value="Genomic_DNA"/>
</dbReference>
<sequence>MFKNIIAPVQAWLLSRGQCVGCGMQLAKGKATPRKDGMEKVVCKCGRIFIHDRATGKYRRALFEEV</sequence>
<dbReference type="STRING" id="1797589.A2784_03385"/>
<accession>A0A1G1VKK6</accession>
<evidence type="ECO:0000313" key="2">
    <source>
        <dbReference type="Proteomes" id="UP000177324"/>
    </source>
</evidence>
<dbReference type="Proteomes" id="UP000177324">
    <property type="component" value="Unassembled WGS sequence"/>
</dbReference>
<comment type="caution">
    <text evidence="1">The sequence shown here is derived from an EMBL/GenBank/DDBJ whole genome shotgun (WGS) entry which is preliminary data.</text>
</comment>
<gene>
    <name evidence="1" type="ORF">A2784_03385</name>
</gene>
<evidence type="ECO:0000313" key="1">
    <source>
        <dbReference type="EMBL" id="OGY15864.1"/>
    </source>
</evidence>